<feature type="transmembrane region" description="Helical" evidence="1">
    <location>
        <begin position="59"/>
        <end position="79"/>
    </location>
</feature>
<reference evidence="2 3" key="1">
    <citation type="submission" date="2021-01" db="EMBL/GenBank/DDBJ databases">
        <title>Whole genome shotgun sequence of Actinoplanes couchii NBRC 106145.</title>
        <authorList>
            <person name="Komaki H."/>
            <person name="Tamura T."/>
        </authorList>
    </citation>
    <scope>NUCLEOTIDE SEQUENCE [LARGE SCALE GENOMIC DNA]</scope>
    <source>
        <strain evidence="2 3">NBRC 106145</strain>
    </source>
</reference>
<accession>A0ABQ3X597</accession>
<evidence type="ECO:0000256" key="1">
    <source>
        <dbReference type="SAM" id="Phobius"/>
    </source>
</evidence>
<feature type="transmembrane region" description="Helical" evidence="1">
    <location>
        <begin position="31"/>
        <end position="52"/>
    </location>
</feature>
<evidence type="ECO:0000313" key="2">
    <source>
        <dbReference type="EMBL" id="GID53698.1"/>
    </source>
</evidence>
<name>A0ABQ3X597_9ACTN</name>
<feature type="transmembrane region" description="Helical" evidence="1">
    <location>
        <begin position="108"/>
        <end position="128"/>
    </location>
</feature>
<keyword evidence="3" id="KW-1185">Reference proteome</keyword>
<protein>
    <submittedName>
        <fullName evidence="2">Uncharacterized protein</fullName>
    </submittedName>
</protein>
<keyword evidence="1" id="KW-1133">Transmembrane helix</keyword>
<dbReference type="EMBL" id="BOMG01000032">
    <property type="protein sequence ID" value="GID53698.1"/>
    <property type="molecule type" value="Genomic_DNA"/>
</dbReference>
<evidence type="ECO:0000313" key="3">
    <source>
        <dbReference type="Proteomes" id="UP000612282"/>
    </source>
</evidence>
<dbReference type="RefSeq" id="WP_203794667.1">
    <property type="nucleotide sequence ID" value="NZ_BAAAQE010000001.1"/>
</dbReference>
<keyword evidence="1" id="KW-0472">Membrane</keyword>
<organism evidence="2 3">
    <name type="scientific">Actinoplanes couchii</name>
    <dbReference type="NCBI Taxonomy" id="403638"/>
    <lineage>
        <taxon>Bacteria</taxon>
        <taxon>Bacillati</taxon>
        <taxon>Actinomycetota</taxon>
        <taxon>Actinomycetes</taxon>
        <taxon>Micromonosporales</taxon>
        <taxon>Micromonosporaceae</taxon>
        <taxon>Actinoplanes</taxon>
    </lineage>
</organism>
<keyword evidence="1" id="KW-0812">Transmembrane</keyword>
<dbReference type="Proteomes" id="UP000612282">
    <property type="component" value="Unassembled WGS sequence"/>
</dbReference>
<proteinExistence type="predicted"/>
<comment type="caution">
    <text evidence="2">The sequence shown here is derived from an EMBL/GenBank/DDBJ whole genome shotgun (WGS) entry which is preliminary data.</text>
</comment>
<sequence length="142" mass="15138">MKTTFWLPVALGLLAAPRAVLHDLELIEPETGLNAALVFVPLIVWILIAVRAGADSFRLPLKAGLVYGICLAVIHNLLWDGAARLSGTLAGRFSAPVEELLLRTTMSISSLLTGLLAGAACGAVAWLLTSRKRPTEKQPSTR</sequence>
<gene>
    <name evidence="2" type="ORF">Aco03nite_021020</name>
</gene>